<dbReference type="RefSeq" id="WP_172505302.1">
    <property type="nucleotide sequence ID" value="NZ_OENE01000015.1"/>
</dbReference>
<dbReference type="PANTHER" id="PTHR30408:SF12">
    <property type="entry name" value="TYPE I RESTRICTION ENZYME MJAVIII SPECIFICITY SUBUNIT"/>
    <property type="match status" value="1"/>
</dbReference>
<dbReference type="InterPro" id="IPR052021">
    <property type="entry name" value="Type-I_RS_S_subunit"/>
</dbReference>
<reference evidence="5 6" key="1">
    <citation type="submission" date="2017-11" db="EMBL/GenBank/DDBJ databases">
        <authorList>
            <person name="Duchaud E."/>
        </authorList>
    </citation>
    <scope>NUCLEOTIDE SEQUENCE [LARGE SCALE GENOMIC DNA]</scope>
    <source>
        <strain evidence="5 6">TNO010</strain>
    </source>
</reference>
<evidence type="ECO:0000313" key="5">
    <source>
        <dbReference type="EMBL" id="SOU88733.1"/>
    </source>
</evidence>
<feature type="domain" description="Type I restriction modification DNA specificity" evidence="4">
    <location>
        <begin position="9"/>
        <end position="175"/>
    </location>
</feature>
<dbReference type="EMBL" id="OENE01000015">
    <property type="protein sequence ID" value="SOU88733.1"/>
    <property type="molecule type" value="Genomic_DNA"/>
</dbReference>
<dbReference type="SUPFAM" id="SSF116734">
    <property type="entry name" value="DNA methylase specificity domain"/>
    <property type="match status" value="1"/>
</dbReference>
<dbReference type="Proteomes" id="UP000490060">
    <property type="component" value="Unassembled WGS sequence"/>
</dbReference>
<keyword evidence="3" id="KW-0238">DNA-binding</keyword>
<dbReference type="AlphaFoldDB" id="A0A2I2M873"/>
<sequence length="195" mass="22089">MYKDILITNLGDIAAVQFGLYQKKEMKGDVKYLTSSHFDKYLNPTLFENSFVKLKDKDSKFLLKPNDVILAGKGQRIFAWAYQESFGVVMPSSLFYIIRTDATKVNGHYLASILNSSQKQYELTLLGSGSSIISITKKELLDLEIPLPTLEAQNKIVNIEKLLDKEISIVNQILEKKRALKKGILNELLTNKSKI</sequence>
<keyword evidence="2" id="KW-0680">Restriction system</keyword>
<dbReference type="PANTHER" id="PTHR30408">
    <property type="entry name" value="TYPE-1 RESTRICTION ENZYME ECOKI SPECIFICITY PROTEIN"/>
    <property type="match status" value="1"/>
</dbReference>
<evidence type="ECO:0000256" key="3">
    <source>
        <dbReference type="ARBA" id="ARBA00023125"/>
    </source>
</evidence>
<dbReference type="Gene3D" id="3.90.220.20">
    <property type="entry name" value="DNA methylase specificity domains"/>
    <property type="match status" value="1"/>
</dbReference>
<protein>
    <submittedName>
        <fullName evidence="5">Type I restriction modification DNA specificity domain-containing protein</fullName>
    </submittedName>
</protein>
<evidence type="ECO:0000259" key="4">
    <source>
        <dbReference type="Pfam" id="PF01420"/>
    </source>
</evidence>
<dbReference type="InterPro" id="IPR044946">
    <property type="entry name" value="Restrct_endonuc_typeI_TRD_sf"/>
</dbReference>
<dbReference type="InterPro" id="IPR000055">
    <property type="entry name" value="Restrct_endonuc_typeI_TRD"/>
</dbReference>
<dbReference type="Pfam" id="PF01420">
    <property type="entry name" value="Methylase_S"/>
    <property type="match status" value="1"/>
</dbReference>
<evidence type="ECO:0000256" key="2">
    <source>
        <dbReference type="ARBA" id="ARBA00022747"/>
    </source>
</evidence>
<dbReference type="GO" id="GO:0009307">
    <property type="term" value="P:DNA restriction-modification system"/>
    <property type="evidence" value="ECO:0007669"/>
    <property type="project" value="UniProtKB-KW"/>
</dbReference>
<name>A0A2I2M873_9FLAO</name>
<comment type="similarity">
    <text evidence="1">Belongs to the type-I restriction system S methylase family.</text>
</comment>
<evidence type="ECO:0000313" key="6">
    <source>
        <dbReference type="Proteomes" id="UP000490060"/>
    </source>
</evidence>
<evidence type="ECO:0000256" key="1">
    <source>
        <dbReference type="ARBA" id="ARBA00010923"/>
    </source>
</evidence>
<organism evidence="5 6">
    <name type="scientific">Tenacibaculum finnmarkense genomovar ulcerans</name>
    <dbReference type="NCBI Taxonomy" id="2781388"/>
    <lineage>
        <taxon>Bacteria</taxon>
        <taxon>Pseudomonadati</taxon>
        <taxon>Bacteroidota</taxon>
        <taxon>Flavobacteriia</taxon>
        <taxon>Flavobacteriales</taxon>
        <taxon>Flavobacteriaceae</taxon>
        <taxon>Tenacibaculum</taxon>
        <taxon>Tenacibaculum finnmarkense</taxon>
    </lineage>
</organism>
<accession>A0A2I2M873</accession>
<dbReference type="GO" id="GO:0003677">
    <property type="term" value="F:DNA binding"/>
    <property type="evidence" value="ECO:0007669"/>
    <property type="project" value="UniProtKB-KW"/>
</dbReference>
<proteinExistence type="inferred from homology"/>
<gene>
    <name evidence="5" type="ORF">TNO010_220172</name>
</gene>